<dbReference type="PANTHER" id="PTHR43611:SF3">
    <property type="entry name" value="FLAVIN MONONUCLEOTIDE HYDROLASE 1, CHLOROPLATIC"/>
    <property type="match status" value="1"/>
</dbReference>
<evidence type="ECO:0000313" key="2">
    <source>
        <dbReference type="Proteomes" id="UP000326852"/>
    </source>
</evidence>
<proteinExistence type="predicted"/>
<dbReference type="SUPFAM" id="SSF56784">
    <property type="entry name" value="HAD-like"/>
    <property type="match status" value="1"/>
</dbReference>
<dbReference type="CDD" id="cd02603">
    <property type="entry name" value="HAD_sEH-N_like"/>
    <property type="match status" value="1"/>
</dbReference>
<dbReference type="GO" id="GO:0016787">
    <property type="term" value="F:hydrolase activity"/>
    <property type="evidence" value="ECO:0007669"/>
    <property type="project" value="UniProtKB-KW"/>
</dbReference>
<dbReference type="NCBIfam" id="TIGR01509">
    <property type="entry name" value="HAD-SF-IA-v3"/>
    <property type="match status" value="1"/>
</dbReference>
<keyword evidence="2" id="KW-1185">Reference proteome</keyword>
<dbReference type="Pfam" id="PF00702">
    <property type="entry name" value="Hydrolase"/>
    <property type="match status" value="1"/>
</dbReference>
<reference evidence="1 2" key="1">
    <citation type="submission" date="2019-08" db="EMBL/GenBank/DDBJ databases">
        <title>Arthrobacter sp. nov., isolated from plateau pika and Tibetan wild ass.</title>
        <authorList>
            <person name="Ge Y."/>
        </authorList>
    </citation>
    <scope>NUCLEOTIDE SEQUENCE [LARGE SCALE GENOMIC DNA]</scope>
    <source>
        <strain evidence="1 2">785</strain>
    </source>
</reference>
<dbReference type="AlphaFoldDB" id="A0A5N6MJA6"/>
<dbReference type="InterPro" id="IPR023214">
    <property type="entry name" value="HAD_sf"/>
</dbReference>
<dbReference type="InterPro" id="IPR006439">
    <property type="entry name" value="HAD-SF_hydro_IA"/>
</dbReference>
<dbReference type="Gene3D" id="3.40.50.1000">
    <property type="entry name" value="HAD superfamily/HAD-like"/>
    <property type="match status" value="1"/>
</dbReference>
<keyword evidence="1" id="KW-0378">Hydrolase</keyword>
<dbReference type="Gene3D" id="1.10.150.240">
    <property type="entry name" value="Putative phosphatase, domain 2"/>
    <property type="match status" value="1"/>
</dbReference>
<comment type="caution">
    <text evidence="1">The sequence shown here is derived from an EMBL/GenBank/DDBJ whole genome shotgun (WGS) entry which is preliminary data.</text>
</comment>
<dbReference type="EMBL" id="VTFX01000004">
    <property type="protein sequence ID" value="KAD3632848.1"/>
    <property type="molecule type" value="Genomic_DNA"/>
</dbReference>
<dbReference type="Proteomes" id="UP000326852">
    <property type="component" value="Unassembled WGS sequence"/>
</dbReference>
<name>A0A5N6MJA6_9MICC</name>
<dbReference type="InterPro" id="IPR036412">
    <property type="entry name" value="HAD-like_sf"/>
</dbReference>
<accession>A0A5N6MJA6</accession>
<dbReference type="PRINTS" id="PR00413">
    <property type="entry name" value="HADHALOGNASE"/>
</dbReference>
<gene>
    <name evidence="1" type="ORF">GD627_08275</name>
</gene>
<protein>
    <submittedName>
        <fullName evidence="1">HAD-IA family hydrolase</fullName>
    </submittedName>
</protein>
<dbReference type="InterPro" id="IPR023198">
    <property type="entry name" value="PGP-like_dom2"/>
</dbReference>
<sequence length="211" mass="23557">MSGSRASEVPLSSPGMWYLFDYGMVISTAPEPADWDALQAQAGRDLAHADSRYWTHREAFDAGTLTPADYWAAVLGRTVEEERLAVLEDLDAAQWSRLNPATVGVLQSLADEGARLALLSNMPEGMSERYLRESSWAQYFEKTYFSGPLRMTKPDRRIFEHVLRDLPAAPGDVVFIDDNTRNISAAQALGFRTVLFGAGTDLRRELADLRR</sequence>
<organism evidence="1 2">
    <name type="scientific">Arthrobacter yangruifuii</name>
    <dbReference type="NCBI Taxonomy" id="2606616"/>
    <lineage>
        <taxon>Bacteria</taxon>
        <taxon>Bacillati</taxon>
        <taxon>Actinomycetota</taxon>
        <taxon>Actinomycetes</taxon>
        <taxon>Micrococcales</taxon>
        <taxon>Micrococcaceae</taxon>
        <taxon>Arthrobacter</taxon>
    </lineage>
</organism>
<dbReference type="PANTHER" id="PTHR43611">
    <property type="entry name" value="ALPHA-D-GLUCOSE 1-PHOSPHATE PHOSPHATASE"/>
    <property type="match status" value="1"/>
</dbReference>
<dbReference type="NCBIfam" id="TIGR01549">
    <property type="entry name" value="HAD-SF-IA-v1"/>
    <property type="match status" value="1"/>
</dbReference>
<evidence type="ECO:0000313" key="1">
    <source>
        <dbReference type="EMBL" id="KAD3632848.1"/>
    </source>
</evidence>